<keyword evidence="1" id="KW-0812">Transmembrane</keyword>
<evidence type="ECO:0000313" key="3">
    <source>
        <dbReference type="Proteomes" id="UP001152523"/>
    </source>
</evidence>
<keyword evidence="1" id="KW-1133">Transmembrane helix</keyword>
<comment type="caution">
    <text evidence="2">The sequence shown here is derived from an EMBL/GenBank/DDBJ whole genome shotgun (WGS) entry which is preliminary data.</text>
</comment>
<feature type="transmembrane region" description="Helical" evidence="1">
    <location>
        <begin position="7"/>
        <end position="29"/>
    </location>
</feature>
<gene>
    <name evidence="2" type="ORF">CEPIT_LOCUS21348</name>
</gene>
<organism evidence="2 3">
    <name type="scientific">Cuscuta epithymum</name>
    <dbReference type="NCBI Taxonomy" id="186058"/>
    <lineage>
        <taxon>Eukaryota</taxon>
        <taxon>Viridiplantae</taxon>
        <taxon>Streptophyta</taxon>
        <taxon>Embryophyta</taxon>
        <taxon>Tracheophyta</taxon>
        <taxon>Spermatophyta</taxon>
        <taxon>Magnoliopsida</taxon>
        <taxon>eudicotyledons</taxon>
        <taxon>Gunneridae</taxon>
        <taxon>Pentapetalae</taxon>
        <taxon>asterids</taxon>
        <taxon>lamiids</taxon>
        <taxon>Solanales</taxon>
        <taxon>Convolvulaceae</taxon>
        <taxon>Cuscuteae</taxon>
        <taxon>Cuscuta</taxon>
        <taxon>Cuscuta subgen. Cuscuta</taxon>
    </lineage>
</organism>
<name>A0AAV0E4T4_9ASTE</name>
<evidence type="ECO:0000256" key="1">
    <source>
        <dbReference type="SAM" id="Phobius"/>
    </source>
</evidence>
<dbReference type="Proteomes" id="UP001152523">
    <property type="component" value="Unassembled WGS sequence"/>
</dbReference>
<keyword evidence="1" id="KW-0472">Membrane</keyword>
<reference evidence="2" key="1">
    <citation type="submission" date="2022-07" db="EMBL/GenBank/DDBJ databases">
        <authorList>
            <person name="Macas J."/>
            <person name="Novak P."/>
            <person name="Neumann P."/>
        </authorList>
    </citation>
    <scope>NUCLEOTIDE SEQUENCE</scope>
</reference>
<dbReference type="EMBL" id="CAMAPF010000261">
    <property type="protein sequence ID" value="CAH9115997.1"/>
    <property type="molecule type" value="Genomic_DNA"/>
</dbReference>
<protein>
    <submittedName>
        <fullName evidence="2">Uncharacterized protein</fullName>
    </submittedName>
</protein>
<dbReference type="AlphaFoldDB" id="A0AAV0E4T4"/>
<accession>A0AAV0E4T4</accession>
<proteinExistence type="predicted"/>
<keyword evidence="3" id="KW-1185">Reference proteome</keyword>
<sequence length="108" mass="12094">MEIKEKAIWTIVAGNVVAAICGIIALIHVPHQVDIGSRVIAAISIVCAVIALIVLGYQAGRRILLPSWVNTLYWVTCGEQSEMVEEWLLVPFPQAFYKWSNIFILRMI</sequence>
<evidence type="ECO:0000313" key="2">
    <source>
        <dbReference type="EMBL" id="CAH9115997.1"/>
    </source>
</evidence>
<feature type="transmembrane region" description="Helical" evidence="1">
    <location>
        <begin position="35"/>
        <end position="57"/>
    </location>
</feature>